<dbReference type="PROSITE" id="PS00108">
    <property type="entry name" value="PROTEIN_KINASE_ST"/>
    <property type="match status" value="1"/>
</dbReference>
<dbReference type="FunFam" id="3.30.200.20:FF:000123">
    <property type="entry name" value="serine/threonine-protein kinase PRP4 homolog"/>
    <property type="match status" value="1"/>
</dbReference>
<evidence type="ECO:0000256" key="3">
    <source>
        <dbReference type="ARBA" id="ARBA00012513"/>
    </source>
</evidence>
<dbReference type="Proteomes" id="UP001211065">
    <property type="component" value="Unassembled WGS sequence"/>
</dbReference>
<evidence type="ECO:0000256" key="11">
    <source>
        <dbReference type="ARBA" id="ARBA00022741"/>
    </source>
</evidence>
<dbReference type="InterPro" id="IPR044092">
    <property type="entry name" value="STKc_PRP4"/>
</dbReference>
<keyword evidence="7" id="KW-0597">Phosphoprotein</keyword>
<dbReference type="GO" id="GO:0045292">
    <property type="term" value="P:mRNA cis splicing, via spliceosome"/>
    <property type="evidence" value="ECO:0007669"/>
    <property type="project" value="InterPro"/>
</dbReference>
<dbReference type="PROSITE" id="PS00107">
    <property type="entry name" value="PROTEIN_KINASE_ATP"/>
    <property type="match status" value="1"/>
</dbReference>
<keyword evidence="12" id="KW-0418">Kinase</keyword>
<feature type="binding site" evidence="22">
    <location>
        <position position="317"/>
    </location>
    <ligand>
        <name>ATP</name>
        <dbReference type="ChEBI" id="CHEBI:30616"/>
    </ligand>
</feature>
<keyword evidence="11 22" id="KW-0547">Nucleotide-binding</keyword>
<dbReference type="GO" id="GO:0005681">
    <property type="term" value="C:spliceosomal complex"/>
    <property type="evidence" value="ECO:0007669"/>
    <property type="project" value="UniProtKB-KW"/>
</dbReference>
<feature type="compositionally biased region" description="Basic and acidic residues" evidence="23">
    <location>
        <begin position="1"/>
        <end position="18"/>
    </location>
</feature>
<keyword evidence="10" id="KW-0747">Spliceosome</keyword>
<evidence type="ECO:0000313" key="26">
    <source>
        <dbReference type="Proteomes" id="UP001211065"/>
    </source>
</evidence>
<keyword evidence="5" id="KW-1017">Isopeptide bond</keyword>
<dbReference type="Gene3D" id="1.10.510.10">
    <property type="entry name" value="Transferase(Phosphotransferase) domain 1"/>
    <property type="match status" value="1"/>
</dbReference>
<dbReference type="EC" id="2.7.11.1" evidence="3"/>
<feature type="region of interest" description="Disordered" evidence="23">
    <location>
        <begin position="136"/>
        <end position="156"/>
    </location>
</feature>
<feature type="domain" description="Protein kinase" evidence="24">
    <location>
        <begin position="287"/>
        <end position="604"/>
    </location>
</feature>
<evidence type="ECO:0000256" key="17">
    <source>
        <dbReference type="ARBA" id="ARBA00023242"/>
    </source>
</evidence>
<keyword evidence="13 22" id="KW-0067">ATP-binding</keyword>
<evidence type="ECO:0000256" key="23">
    <source>
        <dbReference type="SAM" id="MobiDB-lite"/>
    </source>
</evidence>
<dbReference type="PANTHER" id="PTHR24058">
    <property type="entry name" value="DUAL SPECIFICITY PROTEIN KINASE"/>
    <property type="match status" value="1"/>
</dbReference>
<proteinExistence type="inferred from homology"/>
<comment type="similarity">
    <text evidence="18">Belongs to the protein kinase superfamily. CMGC Ser/Thr protein kinase family.</text>
</comment>
<gene>
    <name evidence="25" type="primary">PRP4</name>
    <name evidence="25" type="ORF">HK099_004270</name>
</gene>
<dbReference type="GO" id="GO:0005524">
    <property type="term" value="F:ATP binding"/>
    <property type="evidence" value="ECO:0007669"/>
    <property type="project" value="UniProtKB-UniRule"/>
</dbReference>
<dbReference type="GO" id="GO:0005694">
    <property type="term" value="C:chromosome"/>
    <property type="evidence" value="ECO:0007669"/>
    <property type="project" value="UniProtKB-SubCell"/>
</dbReference>
<feature type="compositionally biased region" description="Polar residues" evidence="23">
    <location>
        <begin position="114"/>
        <end position="126"/>
    </location>
</feature>
<feature type="compositionally biased region" description="Basic and acidic residues" evidence="23">
    <location>
        <begin position="27"/>
        <end position="69"/>
    </location>
</feature>
<dbReference type="InterPro" id="IPR050494">
    <property type="entry name" value="Ser_Thr_dual-spec_kinase"/>
</dbReference>
<dbReference type="AlphaFoldDB" id="A0AAD5U0G1"/>
<evidence type="ECO:0000259" key="24">
    <source>
        <dbReference type="PROSITE" id="PS50011"/>
    </source>
</evidence>
<keyword evidence="6" id="KW-0723">Serine/threonine-protein kinase</keyword>
<evidence type="ECO:0000256" key="6">
    <source>
        <dbReference type="ARBA" id="ARBA00022527"/>
    </source>
</evidence>
<evidence type="ECO:0000256" key="18">
    <source>
        <dbReference type="ARBA" id="ARBA00023596"/>
    </source>
</evidence>
<evidence type="ECO:0000256" key="9">
    <source>
        <dbReference type="ARBA" id="ARBA00022679"/>
    </source>
</evidence>
<evidence type="ECO:0000256" key="10">
    <source>
        <dbReference type="ARBA" id="ARBA00022728"/>
    </source>
</evidence>
<reference evidence="25" key="1">
    <citation type="submission" date="2020-05" db="EMBL/GenBank/DDBJ databases">
        <title>Phylogenomic resolution of chytrid fungi.</title>
        <authorList>
            <person name="Stajich J.E."/>
            <person name="Amses K."/>
            <person name="Simmons R."/>
            <person name="Seto K."/>
            <person name="Myers J."/>
            <person name="Bonds A."/>
            <person name="Quandt C.A."/>
            <person name="Barry K."/>
            <person name="Liu P."/>
            <person name="Grigoriev I."/>
            <person name="Longcore J.E."/>
            <person name="James T.Y."/>
        </authorList>
    </citation>
    <scope>NUCLEOTIDE SEQUENCE</scope>
    <source>
        <strain evidence="25">JEL0476</strain>
    </source>
</reference>
<evidence type="ECO:0000256" key="20">
    <source>
        <dbReference type="ARBA" id="ARBA00031858"/>
    </source>
</evidence>
<protein>
    <recommendedName>
        <fullName evidence="19">Serine/threonine-protein kinase PRP4 homolog</fullName>
        <ecNumber evidence="3">2.7.11.1</ecNumber>
    </recommendedName>
    <alternativeName>
        <fullName evidence="20">PRP4 pre-mRNA-processing factor 4 homolog</fullName>
    </alternativeName>
</protein>
<dbReference type="InterPro" id="IPR011009">
    <property type="entry name" value="Kinase-like_dom_sf"/>
</dbReference>
<organism evidence="25 26">
    <name type="scientific">Clydaea vesicula</name>
    <dbReference type="NCBI Taxonomy" id="447962"/>
    <lineage>
        <taxon>Eukaryota</taxon>
        <taxon>Fungi</taxon>
        <taxon>Fungi incertae sedis</taxon>
        <taxon>Chytridiomycota</taxon>
        <taxon>Chytridiomycota incertae sedis</taxon>
        <taxon>Chytridiomycetes</taxon>
        <taxon>Lobulomycetales</taxon>
        <taxon>Lobulomycetaceae</taxon>
        <taxon>Clydaea</taxon>
    </lineage>
</organism>
<comment type="subcellular location">
    <subcellularLocation>
        <location evidence="2">Chromosome</location>
    </subcellularLocation>
    <subcellularLocation>
        <location evidence="1">Nucleus</location>
    </subcellularLocation>
</comment>
<dbReference type="InterPro" id="IPR000719">
    <property type="entry name" value="Prot_kinase_dom"/>
</dbReference>
<evidence type="ECO:0000256" key="14">
    <source>
        <dbReference type="ARBA" id="ARBA00022843"/>
    </source>
</evidence>
<keyword evidence="8" id="KW-0507">mRNA processing</keyword>
<sequence length="609" mass="70752">MNHSGSYDRRRDNRERTHPYHSSGSRSSEKRRCYDRRESIDNKRDRDKERERDDKREKTFVKDNLKEHTPNTNLNEDLIEVPQIDLFVDEEERKIEEKRRKTEEILSRFKKNSDQPASPFSTTIATPTKILLEKSVSGNETSKIQSEHDDSSESNNFLTKKKIDRSSCEIEVEENSFINSSDYDPNMDEVADEEKRRLRLNEVLVENKKKNNKKEEDFDMFDMFNVEEKNEKEDVELESSTKQRQNDALILERAPVVRTFGSNLADNWDDEEGYYSIVLGEILNDRYHVYSKLGKGVFSSVVRAKDTKNNNKDVAIKIIRNNETMYKAGLKELSILKKLSFTDPDNKKHVIKFETNFEHKSHLCLVFESLHLNLREVLKKFGNNVGLNISAVKSYATQLLMALSLLKKCSVLHADIKPDNILVNESLLVVKLCDLGSASDISENEITPYLVSRFYRAPEIILGNSYDYSLDMWSIGCTLYELYTGKILFPGKSNNQMLKLQMDLKGKFSNKLLRKGKFTFNHFDDQFNFLQVDQDKISGSVNCKTVNIPAKPVIDLKKKLIKFQPKDAEELKLHLHFIDLLEKMLILNPEKRLTISDAFSHPFVTNKKL</sequence>
<dbReference type="Gene3D" id="3.30.200.20">
    <property type="entry name" value="Phosphorylase Kinase, domain 1"/>
    <property type="match status" value="1"/>
</dbReference>
<evidence type="ECO:0000256" key="1">
    <source>
        <dbReference type="ARBA" id="ARBA00004123"/>
    </source>
</evidence>
<evidence type="ECO:0000256" key="8">
    <source>
        <dbReference type="ARBA" id="ARBA00022664"/>
    </source>
</evidence>
<dbReference type="Pfam" id="PF00069">
    <property type="entry name" value="Pkinase"/>
    <property type="match status" value="1"/>
</dbReference>
<keyword evidence="25" id="KW-0687">Ribonucleoprotein</keyword>
<comment type="caution">
    <text evidence="25">The sequence shown here is derived from an EMBL/GenBank/DDBJ whole genome shotgun (WGS) entry which is preliminary data.</text>
</comment>
<keyword evidence="4" id="KW-0158">Chromosome</keyword>
<evidence type="ECO:0000256" key="2">
    <source>
        <dbReference type="ARBA" id="ARBA00004286"/>
    </source>
</evidence>
<comment type="subunit">
    <text evidence="21">Interacts with CLK1 C-terminus. Associates with the U5 snRNP and NCOR1 deacetylase complexes. Identified in the spliceosome C complex.</text>
</comment>
<evidence type="ECO:0000256" key="5">
    <source>
        <dbReference type="ARBA" id="ARBA00022499"/>
    </source>
</evidence>
<evidence type="ECO:0000256" key="7">
    <source>
        <dbReference type="ARBA" id="ARBA00022553"/>
    </source>
</evidence>
<name>A0AAD5U0G1_9FUNG</name>
<keyword evidence="26" id="KW-1185">Reference proteome</keyword>
<dbReference type="EMBL" id="JADGJW010000299">
    <property type="protein sequence ID" value="KAJ3220479.1"/>
    <property type="molecule type" value="Genomic_DNA"/>
</dbReference>
<evidence type="ECO:0000313" key="25">
    <source>
        <dbReference type="EMBL" id="KAJ3220479.1"/>
    </source>
</evidence>
<keyword evidence="9" id="KW-0808">Transferase</keyword>
<keyword evidence="17" id="KW-0539">Nucleus</keyword>
<dbReference type="SUPFAM" id="SSF56112">
    <property type="entry name" value="Protein kinase-like (PK-like)"/>
    <property type="match status" value="1"/>
</dbReference>
<evidence type="ECO:0000256" key="4">
    <source>
        <dbReference type="ARBA" id="ARBA00022454"/>
    </source>
</evidence>
<dbReference type="FunFam" id="1.10.510.10:FF:000078">
    <property type="entry name" value="Serine/threonine-protein kinase PRP4 homolog"/>
    <property type="match status" value="1"/>
</dbReference>
<evidence type="ECO:0000256" key="16">
    <source>
        <dbReference type="ARBA" id="ARBA00023187"/>
    </source>
</evidence>
<dbReference type="SMART" id="SM00220">
    <property type="entry name" value="S_TKc"/>
    <property type="match status" value="1"/>
</dbReference>
<evidence type="ECO:0000256" key="15">
    <source>
        <dbReference type="ARBA" id="ARBA00022990"/>
    </source>
</evidence>
<evidence type="ECO:0000256" key="13">
    <source>
        <dbReference type="ARBA" id="ARBA00022840"/>
    </source>
</evidence>
<evidence type="ECO:0000256" key="22">
    <source>
        <dbReference type="PROSITE-ProRule" id="PRU10141"/>
    </source>
</evidence>
<dbReference type="PANTHER" id="PTHR24058:SF103">
    <property type="entry name" value="SERINE_THREONINE-PROTEIN KINASE PRP4 HOMOLOG"/>
    <property type="match status" value="1"/>
</dbReference>
<keyword evidence="16" id="KW-0508">mRNA splicing</keyword>
<accession>A0AAD5U0G1</accession>
<evidence type="ECO:0000256" key="21">
    <source>
        <dbReference type="ARBA" id="ARBA00046964"/>
    </source>
</evidence>
<keyword evidence="15" id="KW-0007">Acetylation</keyword>
<evidence type="ECO:0000256" key="19">
    <source>
        <dbReference type="ARBA" id="ARBA00023637"/>
    </source>
</evidence>
<dbReference type="InterPro" id="IPR008271">
    <property type="entry name" value="Ser/Thr_kinase_AS"/>
</dbReference>
<dbReference type="PROSITE" id="PS50011">
    <property type="entry name" value="PROTEIN_KINASE_DOM"/>
    <property type="match status" value="1"/>
</dbReference>
<feature type="region of interest" description="Disordered" evidence="23">
    <location>
        <begin position="107"/>
        <end position="126"/>
    </location>
</feature>
<feature type="region of interest" description="Disordered" evidence="23">
    <location>
        <begin position="1"/>
        <end position="76"/>
    </location>
</feature>
<dbReference type="InterPro" id="IPR017441">
    <property type="entry name" value="Protein_kinase_ATP_BS"/>
</dbReference>
<dbReference type="GO" id="GO:0004674">
    <property type="term" value="F:protein serine/threonine kinase activity"/>
    <property type="evidence" value="ECO:0007669"/>
    <property type="project" value="UniProtKB-KW"/>
</dbReference>
<dbReference type="CDD" id="cd14135">
    <property type="entry name" value="STKc_PRP4"/>
    <property type="match status" value="1"/>
</dbReference>
<evidence type="ECO:0000256" key="12">
    <source>
        <dbReference type="ARBA" id="ARBA00022777"/>
    </source>
</evidence>
<keyword evidence="14" id="KW-0832">Ubl conjugation</keyword>